<reference evidence="1 2" key="1">
    <citation type="submission" date="2023-03" db="EMBL/GenBank/DDBJ databases">
        <title>Paludisphaera mucosa sp. nov. a novel planctomycete from northern fen.</title>
        <authorList>
            <person name="Ivanova A."/>
        </authorList>
    </citation>
    <scope>NUCLEOTIDE SEQUENCE [LARGE SCALE GENOMIC DNA]</scope>
    <source>
        <strain evidence="1 2">Pla2</strain>
    </source>
</reference>
<dbReference type="InterPro" id="IPR004155">
    <property type="entry name" value="PBS_lyase_HEAT"/>
</dbReference>
<dbReference type="Pfam" id="PF13646">
    <property type="entry name" value="HEAT_2"/>
    <property type="match status" value="1"/>
</dbReference>
<dbReference type="EMBL" id="JARRAG010000001">
    <property type="protein sequence ID" value="MDG3002685.1"/>
    <property type="molecule type" value="Genomic_DNA"/>
</dbReference>
<dbReference type="InterPro" id="IPR016024">
    <property type="entry name" value="ARM-type_fold"/>
</dbReference>
<gene>
    <name evidence="1" type="ORF">PZE19_02700</name>
</gene>
<evidence type="ECO:0000313" key="2">
    <source>
        <dbReference type="Proteomes" id="UP001216907"/>
    </source>
</evidence>
<proteinExistence type="predicted"/>
<organism evidence="1 2">
    <name type="scientific">Paludisphaera mucosa</name>
    <dbReference type="NCBI Taxonomy" id="3030827"/>
    <lineage>
        <taxon>Bacteria</taxon>
        <taxon>Pseudomonadati</taxon>
        <taxon>Planctomycetota</taxon>
        <taxon>Planctomycetia</taxon>
        <taxon>Isosphaerales</taxon>
        <taxon>Isosphaeraceae</taxon>
        <taxon>Paludisphaera</taxon>
    </lineage>
</organism>
<accession>A0ABT6F526</accession>
<dbReference type="PANTHER" id="PTHR12697">
    <property type="entry name" value="PBS LYASE HEAT-LIKE PROTEIN"/>
    <property type="match status" value="1"/>
</dbReference>
<keyword evidence="2" id="KW-1185">Reference proteome</keyword>
<name>A0ABT6F526_9BACT</name>
<dbReference type="PANTHER" id="PTHR12697:SF5">
    <property type="entry name" value="DEOXYHYPUSINE HYDROXYLASE"/>
    <property type="match status" value="1"/>
</dbReference>
<dbReference type="Proteomes" id="UP001216907">
    <property type="component" value="Unassembled WGS sequence"/>
</dbReference>
<dbReference type="SUPFAM" id="SSF48371">
    <property type="entry name" value="ARM repeat"/>
    <property type="match status" value="1"/>
</dbReference>
<protein>
    <submittedName>
        <fullName evidence="1">HEAT repeat domain-containing protein</fullName>
    </submittedName>
</protein>
<dbReference type="Gene3D" id="1.25.10.10">
    <property type="entry name" value="Leucine-rich Repeat Variant"/>
    <property type="match status" value="3"/>
</dbReference>
<evidence type="ECO:0000313" key="1">
    <source>
        <dbReference type="EMBL" id="MDG3002685.1"/>
    </source>
</evidence>
<dbReference type="Pfam" id="PF03130">
    <property type="entry name" value="HEAT_PBS"/>
    <property type="match status" value="2"/>
</dbReference>
<dbReference type="RefSeq" id="WP_277859049.1">
    <property type="nucleotide sequence ID" value="NZ_JARRAG010000001.1"/>
</dbReference>
<dbReference type="SMART" id="SM00567">
    <property type="entry name" value="EZ_HEAT"/>
    <property type="match status" value="8"/>
</dbReference>
<comment type="caution">
    <text evidence="1">The sequence shown here is derived from an EMBL/GenBank/DDBJ whole genome shotgun (WGS) entry which is preliminary data.</text>
</comment>
<sequence>MRFPRLRFAPRRSSAAPASAEVEAAPPACRDRGWTLSLRAMMVLVATCGLVFWSSLAVRDFVNPIQRWSRLVLSGDVEQRREAAAELARPTGPEVPAVVPALIAAVRDADEKVAILAAESLAQAGRTAIRVGDPDSTRQASAGLVAALNDAREVVRMQAALGLAAFDAGSIRGVDAAACTEALAEALGDRSEAVRLSAAKALGGVGTGAVGLRALTAALKVDPSRGVREEAAQSLGRYATGCDEATVALLAGLEDDDLRVRNACQSGLHAIIGDKKPRSAAIVPELTAALGGREPLVRAHAATVLGEIGAEAAASIPALLELLKEGGEPGSMTMTDQFWMHWNPAGRAASALGRIAPSTPRAGEAAAALIAVLRDDPLDYKRARAAEGLAEFGPSFTEPALPILLAALNESIPNPGPDSPAPFYCIALGRIALGGPRAGDAVAALSAALDSQDSETRLEAARALAGFGPASGPALPRLRELVKGEAEGGGVGIAARSAVRRIEAASAGNP</sequence>
<dbReference type="InterPro" id="IPR011989">
    <property type="entry name" value="ARM-like"/>
</dbReference>